<dbReference type="GO" id="GO:0019843">
    <property type="term" value="F:rRNA binding"/>
    <property type="evidence" value="ECO:0007669"/>
    <property type="project" value="TreeGrafter"/>
</dbReference>
<evidence type="ECO:0000313" key="9">
    <source>
        <dbReference type="Proteomes" id="UP000693970"/>
    </source>
</evidence>
<dbReference type="Pfam" id="PF01926">
    <property type="entry name" value="MMR_HSR1"/>
    <property type="match status" value="1"/>
</dbReference>
<dbReference type="InterPro" id="IPR004044">
    <property type="entry name" value="KH_dom_type_2"/>
</dbReference>
<dbReference type="InterPro" id="IPR005225">
    <property type="entry name" value="Small_GTP-bd"/>
</dbReference>
<comment type="caution">
    <text evidence="8">The sequence shown here is derived from an EMBL/GenBank/DDBJ whole genome shotgun (WGS) entry which is preliminary data.</text>
</comment>
<dbReference type="GO" id="GO:0043024">
    <property type="term" value="F:ribosomal small subunit binding"/>
    <property type="evidence" value="ECO:0007669"/>
    <property type="project" value="TreeGrafter"/>
</dbReference>
<dbReference type="HAMAP" id="MF_00367">
    <property type="entry name" value="GTPase_Era"/>
    <property type="match status" value="1"/>
</dbReference>
<keyword evidence="3 5" id="KW-0694">RNA-binding</keyword>
<dbReference type="CDD" id="cd04163">
    <property type="entry name" value="Era"/>
    <property type="match status" value="1"/>
</dbReference>
<keyword evidence="4" id="KW-0342">GTP-binding</keyword>
<evidence type="ECO:0000256" key="6">
    <source>
        <dbReference type="SAM" id="MobiDB-lite"/>
    </source>
</evidence>
<evidence type="ECO:0000256" key="5">
    <source>
        <dbReference type="PROSITE-ProRule" id="PRU00118"/>
    </source>
</evidence>
<dbReference type="InterPro" id="IPR030388">
    <property type="entry name" value="G_ERA_dom"/>
</dbReference>
<sequence length="518" mass="58095">MIIGPTMSFYGHGSRAITIATFVLCLMTFFKSGERDDAVQYSVGAFSTTTTTTTTRLLQNNLERNDKRIRIQSLALHMSDQSPAKNKPQRKKNNDDLPKNKSKSNSKSRSNSSYKSLEKPTRTTPNNDDGETSMSGRSLLQQLDSTFDYEGRLPSQVHKQDFRCGYVGILGAPNMGKSTLLNALLEENLCIATRRPQTTRHAIMGVLTTAKSQLCLIDTPGIIQDPAYKLQEGMMEAVQGTFQDSDAFLVVTDLLSTPIPNDEIFEKLTRTKKPIVVAINKIDLEGQAKIPTRKDSARDDDGDSVVDDKTYSLVEAVAKWRRLLPNALAIVPVSAVEGVSNPGVDLLRMILVGEGDIPSAIRNMGRPIAGMFRNNQQFLSNEDVKALLPLGPPLYEQDVLTDRSERFFCAELIRESLFECLNKEVPYCCEVQVYYFKEPREKQKRVIDIRAYIYVERESQKGIVVGKGGQQLKEVGIMARGKIERFLGEPVSLNLSVSVNKDWRKNEDELKRFGYMKQ</sequence>
<dbReference type="PROSITE" id="PS50823">
    <property type="entry name" value="KH_TYPE_2"/>
    <property type="match status" value="1"/>
</dbReference>
<dbReference type="NCBIfam" id="TIGR00231">
    <property type="entry name" value="small_GTP"/>
    <property type="match status" value="1"/>
</dbReference>
<feature type="domain" description="KH type-2" evidence="7">
    <location>
        <begin position="421"/>
        <end position="501"/>
    </location>
</feature>
<dbReference type="GO" id="GO:0005525">
    <property type="term" value="F:GTP binding"/>
    <property type="evidence" value="ECO:0007669"/>
    <property type="project" value="UniProtKB-KW"/>
</dbReference>
<dbReference type="Proteomes" id="UP000693970">
    <property type="component" value="Unassembled WGS sequence"/>
</dbReference>
<dbReference type="Pfam" id="PF07650">
    <property type="entry name" value="KH_2"/>
    <property type="match status" value="1"/>
</dbReference>
<proteinExistence type="inferred from homology"/>
<gene>
    <name evidence="8" type="ORF">IV203_006451</name>
</gene>
<evidence type="ECO:0000256" key="4">
    <source>
        <dbReference type="ARBA" id="ARBA00023134"/>
    </source>
</evidence>
<dbReference type="PANTHER" id="PTHR42698:SF2">
    <property type="entry name" value="GTPASE ERA-LIKE, CHLOROPLASTIC"/>
    <property type="match status" value="1"/>
</dbReference>
<dbReference type="InterPro" id="IPR006073">
    <property type="entry name" value="GTP-bd"/>
</dbReference>
<dbReference type="GO" id="GO:0000028">
    <property type="term" value="P:ribosomal small subunit assembly"/>
    <property type="evidence" value="ECO:0007669"/>
    <property type="project" value="TreeGrafter"/>
</dbReference>
<evidence type="ECO:0000259" key="7">
    <source>
        <dbReference type="PROSITE" id="PS50823"/>
    </source>
</evidence>
<dbReference type="OrthoDB" id="8954335at2759"/>
<reference evidence="8" key="1">
    <citation type="journal article" date="2021" name="Sci. Rep.">
        <title>Diploid genomic architecture of Nitzschia inconspicua, an elite biomass production diatom.</title>
        <authorList>
            <person name="Oliver A."/>
            <person name="Podell S."/>
            <person name="Pinowska A."/>
            <person name="Traller J.C."/>
            <person name="Smith S.R."/>
            <person name="McClure R."/>
            <person name="Beliaev A."/>
            <person name="Bohutskyi P."/>
            <person name="Hill E.A."/>
            <person name="Rabines A."/>
            <person name="Zheng H."/>
            <person name="Allen L.Z."/>
            <person name="Kuo A."/>
            <person name="Grigoriev I.V."/>
            <person name="Allen A.E."/>
            <person name="Hazlebeck D."/>
            <person name="Allen E.E."/>
        </authorList>
    </citation>
    <scope>NUCLEOTIDE SEQUENCE</scope>
    <source>
        <strain evidence="8">Hildebrandi</strain>
    </source>
</reference>
<evidence type="ECO:0000256" key="3">
    <source>
        <dbReference type="ARBA" id="ARBA00022884"/>
    </source>
</evidence>
<comment type="similarity">
    <text evidence="1">Belongs to the TRAFAC class TrmE-Era-EngA-EngB-Septin-like GTPase superfamily. Era GTPase family.</text>
</comment>
<evidence type="ECO:0000256" key="1">
    <source>
        <dbReference type="ARBA" id="ARBA00007921"/>
    </source>
</evidence>
<dbReference type="CDD" id="cd22534">
    <property type="entry name" value="KH-II_Era"/>
    <property type="match status" value="1"/>
</dbReference>
<keyword evidence="9" id="KW-1185">Reference proteome</keyword>
<evidence type="ECO:0000313" key="8">
    <source>
        <dbReference type="EMBL" id="KAG7340047.1"/>
    </source>
</evidence>
<dbReference type="FunFam" id="3.30.300.20:FF:000003">
    <property type="entry name" value="GTPase Era"/>
    <property type="match status" value="1"/>
</dbReference>
<dbReference type="AlphaFoldDB" id="A0A9K3PAA5"/>
<dbReference type="InterPro" id="IPR005662">
    <property type="entry name" value="GTPase_Era-like"/>
</dbReference>
<organism evidence="8 9">
    <name type="scientific">Nitzschia inconspicua</name>
    <dbReference type="NCBI Taxonomy" id="303405"/>
    <lineage>
        <taxon>Eukaryota</taxon>
        <taxon>Sar</taxon>
        <taxon>Stramenopiles</taxon>
        <taxon>Ochrophyta</taxon>
        <taxon>Bacillariophyta</taxon>
        <taxon>Bacillariophyceae</taxon>
        <taxon>Bacillariophycidae</taxon>
        <taxon>Bacillariales</taxon>
        <taxon>Bacillariaceae</taxon>
        <taxon>Nitzschia</taxon>
    </lineage>
</organism>
<accession>A0A9K3PAA5</accession>
<protein>
    <submittedName>
        <fullName evidence="8">GTP-binding protein Era</fullName>
    </submittedName>
</protein>
<evidence type="ECO:0000256" key="2">
    <source>
        <dbReference type="ARBA" id="ARBA00022741"/>
    </source>
</evidence>
<keyword evidence="2" id="KW-0547">Nucleotide-binding</keyword>
<feature type="region of interest" description="Disordered" evidence="6">
    <location>
        <begin position="76"/>
        <end position="135"/>
    </location>
</feature>
<dbReference type="EMBL" id="JAGRRH010000028">
    <property type="protein sequence ID" value="KAG7340047.1"/>
    <property type="molecule type" value="Genomic_DNA"/>
</dbReference>
<reference evidence="8" key="2">
    <citation type="submission" date="2021-04" db="EMBL/GenBank/DDBJ databases">
        <authorList>
            <person name="Podell S."/>
        </authorList>
    </citation>
    <scope>NUCLEOTIDE SEQUENCE</scope>
    <source>
        <strain evidence="8">Hildebrandi</strain>
    </source>
</reference>
<feature type="compositionally biased region" description="Polar residues" evidence="6">
    <location>
        <begin position="122"/>
        <end position="135"/>
    </location>
</feature>
<dbReference type="PANTHER" id="PTHR42698">
    <property type="entry name" value="GTPASE ERA"/>
    <property type="match status" value="1"/>
</dbReference>
<name>A0A9K3PAA5_9STRA</name>